<dbReference type="Proteomes" id="UP000199614">
    <property type="component" value="Unassembled WGS sequence"/>
</dbReference>
<evidence type="ECO:0000256" key="1">
    <source>
        <dbReference type="PROSITE-ProRule" id="PRU01076"/>
    </source>
</evidence>
<dbReference type="SUPFAM" id="SSF89447">
    <property type="entry name" value="AbrB/MazE/MraZ-like"/>
    <property type="match status" value="1"/>
</dbReference>
<protein>
    <submittedName>
        <fullName evidence="3">Looped-hinge helix DNA binding domain-containing protein, AbrB family</fullName>
    </submittedName>
</protein>
<evidence type="ECO:0000313" key="3">
    <source>
        <dbReference type="EMBL" id="SFO40271.1"/>
    </source>
</evidence>
<dbReference type="PROSITE" id="PS51740">
    <property type="entry name" value="SPOVT_ABRB"/>
    <property type="match status" value="1"/>
</dbReference>
<evidence type="ECO:0000259" key="2">
    <source>
        <dbReference type="PROSITE" id="PS51740"/>
    </source>
</evidence>
<feature type="domain" description="SpoVT-AbrB" evidence="2">
    <location>
        <begin position="10"/>
        <end position="55"/>
    </location>
</feature>
<dbReference type="OrthoDB" id="3579482at2"/>
<dbReference type="Gene3D" id="2.10.260.10">
    <property type="match status" value="1"/>
</dbReference>
<evidence type="ECO:0000313" key="4">
    <source>
        <dbReference type="Proteomes" id="UP000199614"/>
    </source>
</evidence>
<dbReference type="InterPro" id="IPR007159">
    <property type="entry name" value="SpoVT-AbrB_dom"/>
</dbReference>
<dbReference type="SMART" id="SM00966">
    <property type="entry name" value="SpoVT_AbrB"/>
    <property type="match status" value="1"/>
</dbReference>
<organism evidence="3 4">
    <name type="scientific">Pseudonocardia ammonioxydans</name>
    <dbReference type="NCBI Taxonomy" id="260086"/>
    <lineage>
        <taxon>Bacteria</taxon>
        <taxon>Bacillati</taxon>
        <taxon>Actinomycetota</taxon>
        <taxon>Actinomycetes</taxon>
        <taxon>Pseudonocardiales</taxon>
        <taxon>Pseudonocardiaceae</taxon>
        <taxon>Pseudonocardia</taxon>
    </lineage>
</organism>
<dbReference type="RefSeq" id="WP_093354496.1">
    <property type="nucleotide sequence ID" value="NZ_FOUY01000052.1"/>
</dbReference>
<gene>
    <name evidence="3" type="ORF">SAMN05216207_10522</name>
</gene>
<dbReference type="InterPro" id="IPR037914">
    <property type="entry name" value="SpoVT-AbrB_sf"/>
</dbReference>
<keyword evidence="1" id="KW-0238">DNA-binding</keyword>
<dbReference type="Pfam" id="PF04014">
    <property type="entry name" value="MazE_antitoxin"/>
    <property type="match status" value="1"/>
</dbReference>
<dbReference type="AlphaFoldDB" id="A0A1I5GXI5"/>
<accession>A0A1I5GXI5</accession>
<dbReference type="STRING" id="260086.SAMN05216207_10522"/>
<proteinExistence type="predicted"/>
<keyword evidence="4" id="KW-1185">Reference proteome</keyword>
<dbReference type="GO" id="GO:0003677">
    <property type="term" value="F:DNA binding"/>
    <property type="evidence" value="ECO:0007669"/>
    <property type="project" value="UniProtKB-UniRule"/>
</dbReference>
<dbReference type="NCBIfam" id="TIGR01439">
    <property type="entry name" value="lp_hng_hel_AbrB"/>
    <property type="match status" value="1"/>
</dbReference>
<dbReference type="EMBL" id="FOUY01000052">
    <property type="protein sequence ID" value="SFO40271.1"/>
    <property type="molecule type" value="Genomic_DNA"/>
</dbReference>
<reference evidence="3 4" key="1">
    <citation type="submission" date="2016-10" db="EMBL/GenBank/DDBJ databases">
        <authorList>
            <person name="de Groot N.N."/>
        </authorList>
    </citation>
    <scope>NUCLEOTIDE SEQUENCE [LARGE SCALE GENOMIC DNA]</scope>
    <source>
        <strain evidence="3 4">CGMCC 4.1877</strain>
    </source>
</reference>
<name>A0A1I5GXI5_PSUAM</name>
<sequence>MSDEVAEPEHAEVVVNRDGRVLIPAQVRRDLHLSAGSTLVLSVEDGRVVMESREQLMARIRREVAASWTGPADTSAADELLADRRAEAAVEDAQP</sequence>